<feature type="region of interest" description="Disordered" evidence="1">
    <location>
        <begin position="268"/>
        <end position="288"/>
    </location>
</feature>
<proteinExistence type="predicted"/>
<dbReference type="PANTHER" id="PTHR13138:SF3">
    <property type="entry name" value="CD2 ANTIGEN CYTOPLASMIC TAIL-BINDING PROTEIN 2"/>
    <property type="match status" value="1"/>
</dbReference>
<dbReference type="GO" id="GO:0005682">
    <property type="term" value="C:U5 snRNP"/>
    <property type="evidence" value="ECO:0007669"/>
    <property type="project" value="InterPro"/>
</dbReference>
<dbReference type="WBParaSite" id="SMUV_0000927801-mRNA-1">
    <property type="protein sequence ID" value="SMUV_0000927801-mRNA-1"/>
    <property type="gene ID" value="SMUV_0000927801"/>
</dbReference>
<organism evidence="3 4">
    <name type="scientific">Syphacia muris</name>
    <dbReference type="NCBI Taxonomy" id="451379"/>
    <lineage>
        <taxon>Eukaryota</taxon>
        <taxon>Metazoa</taxon>
        <taxon>Ecdysozoa</taxon>
        <taxon>Nematoda</taxon>
        <taxon>Chromadorea</taxon>
        <taxon>Rhabditida</taxon>
        <taxon>Spirurina</taxon>
        <taxon>Oxyuridomorpha</taxon>
        <taxon>Oxyuroidea</taxon>
        <taxon>Oxyuridae</taxon>
        <taxon>Syphacia</taxon>
    </lineage>
</organism>
<dbReference type="InterPro" id="IPR039905">
    <property type="entry name" value="CD2BP2/Lin1"/>
</dbReference>
<name>A0A0N5AWH8_9BILA</name>
<evidence type="ECO:0000259" key="2">
    <source>
        <dbReference type="PROSITE" id="PS50829"/>
    </source>
</evidence>
<accession>A0A0N5AWH8</accession>
<dbReference type="AlphaFoldDB" id="A0A0N5AWH8"/>
<dbReference type="Gene3D" id="3.30.1490.40">
    <property type="match status" value="1"/>
</dbReference>
<protein>
    <submittedName>
        <fullName evidence="4">GYF domain-containing protein</fullName>
    </submittedName>
</protein>
<evidence type="ECO:0000313" key="3">
    <source>
        <dbReference type="Proteomes" id="UP000046393"/>
    </source>
</evidence>
<dbReference type="PROSITE" id="PS50829">
    <property type="entry name" value="GYF"/>
    <property type="match status" value="1"/>
</dbReference>
<evidence type="ECO:0000256" key="1">
    <source>
        <dbReference type="SAM" id="MobiDB-lite"/>
    </source>
</evidence>
<dbReference type="PANTHER" id="PTHR13138">
    <property type="entry name" value="PROTEIN LIN1"/>
    <property type="match status" value="1"/>
</dbReference>
<dbReference type="STRING" id="451379.A0A0N5AWH8"/>
<reference evidence="4" key="1">
    <citation type="submission" date="2017-02" db="UniProtKB">
        <authorList>
            <consortium name="WormBaseParasite"/>
        </authorList>
    </citation>
    <scope>IDENTIFICATION</scope>
</reference>
<feature type="region of interest" description="Disordered" evidence="1">
    <location>
        <begin position="1"/>
        <end position="54"/>
    </location>
</feature>
<dbReference type="InterPro" id="IPR035445">
    <property type="entry name" value="GYF-like_dom_sf"/>
</dbReference>
<evidence type="ECO:0000313" key="4">
    <source>
        <dbReference type="WBParaSite" id="SMUV_0000927801-mRNA-1"/>
    </source>
</evidence>
<dbReference type="Proteomes" id="UP000046393">
    <property type="component" value="Unplaced"/>
</dbReference>
<feature type="compositionally biased region" description="Acidic residues" evidence="1">
    <location>
        <begin position="31"/>
        <end position="41"/>
    </location>
</feature>
<feature type="compositionally biased region" description="Basic and acidic residues" evidence="1">
    <location>
        <begin position="279"/>
        <end position="288"/>
    </location>
</feature>
<sequence>MISHGDGPSSAKRGRYTDDGDSPMNERDEYGAEDITTENEDFVSKHTLDSDEEEDVKYKKLDMSKVEGQEEAADDVKEETNITPFNMKEDLEEGHFDSEGNFIYNKKENEIQDAWLDNIDWTNAKNAAGDQWNKIAVSYLYKIFKTYFFDNNDDEFVRSDMSESQLKKIYEEIISMLKPGETIEKALRRLGKQKGVSAAEERKRRWAAKKAGVEYVDEGTAKLKELTGLADSLVSEGQMEVYQYTLERLQCMAQQMDRKAVDSVDMFSDNPTSTVTDSGESKEVSEKKEGGVDEVLWDYKLAESDANVNGPLSSSEMLQMQQDGKFSETSVARKHGSETFYNIKRLDFELYV</sequence>
<dbReference type="Pfam" id="PF02213">
    <property type="entry name" value="GYF"/>
    <property type="match status" value="1"/>
</dbReference>
<feature type="domain" description="GYF" evidence="2">
    <location>
        <begin position="294"/>
        <end position="347"/>
    </location>
</feature>
<dbReference type="SUPFAM" id="SSF55277">
    <property type="entry name" value="GYF domain"/>
    <property type="match status" value="1"/>
</dbReference>
<dbReference type="InterPro" id="IPR003169">
    <property type="entry name" value="GYF"/>
</dbReference>
<keyword evidence="3" id="KW-1185">Reference proteome</keyword>